<reference evidence="1" key="1">
    <citation type="journal article" date="2023" name="Mol. Biol. Evol.">
        <title>Third-Generation Sequencing Reveals the Adaptive Role of the Epigenome in Three Deep-Sea Polychaetes.</title>
        <authorList>
            <person name="Perez M."/>
            <person name="Aroh O."/>
            <person name="Sun Y."/>
            <person name="Lan Y."/>
            <person name="Juniper S.K."/>
            <person name="Young C.R."/>
            <person name="Angers B."/>
            <person name="Qian P.Y."/>
        </authorList>
    </citation>
    <scope>NUCLEOTIDE SEQUENCE</scope>
    <source>
        <strain evidence="1">R07B-5</strain>
    </source>
</reference>
<evidence type="ECO:0008006" key="3">
    <source>
        <dbReference type="Google" id="ProtNLM"/>
    </source>
</evidence>
<evidence type="ECO:0000313" key="1">
    <source>
        <dbReference type="EMBL" id="KAK2167159.1"/>
    </source>
</evidence>
<evidence type="ECO:0000313" key="2">
    <source>
        <dbReference type="Proteomes" id="UP001209878"/>
    </source>
</evidence>
<name>A0AAD9K993_RIDPI</name>
<keyword evidence="2" id="KW-1185">Reference proteome</keyword>
<proteinExistence type="predicted"/>
<organism evidence="1 2">
    <name type="scientific">Ridgeia piscesae</name>
    <name type="common">Tubeworm</name>
    <dbReference type="NCBI Taxonomy" id="27915"/>
    <lineage>
        <taxon>Eukaryota</taxon>
        <taxon>Metazoa</taxon>
        <taxon>Spiralia</taxon>
        <taxon>Lophotrochozoa</taxon>
        <taxon>Annelida</taxon>
        <taxon>Polychaeta</taxon>
        <taxon>Sedentaria</taxon>
        <taxon>Canalipalpata</taxon>
        <taxon>Sabellida</taxon>
        <taxon>Siboglinidae</taxon>
        <taxon>Ridgeia</taxon>
    </lineage>
</organism>
<protein>
    <recommendedName>
        <fullName evidence="3">Endonuclease-reverse transcriptase</fullName>
    </recommendedName>
</protein>
<dbReference type="PANTHER" id="PTHR47027:SF20">
    <property type="entry name" value="REVERSE TRANSCRIPTASE-LIKE PROTEIN WITH RNA-DIRECTED DNA POLYMERASE DOMAIN"/>
    <property type="match status" value="1"/>
</dbReference>
<comment type="caution">
    <text evidence="1">The sequence shown here is derived from an EMBL/GenBank/DDBJ whole genome shotgun (WGS) entry which is preliminary data.</text>
</comment>
<dbReference type="PANTHER" id="PTHR47027">
    <property type="entry name" value="REVERSE TRANSCRIPTASE DOMAIN-CONTAINING PROTEIN"/>
    <property type="match status" value="1"/>
</dbReference>
<accession>A0AAD9K993</accession>
<dbReference type="Proteomes" id="UP001209878">
    <property type="component" value="Unassembled WGS sequence"/>
</dbReference>
<sequence length="149" mass="17862">MENDILMYVNITQSENVESYIYLGQRYSTRDKNQDKEIQRRIMARRTAFAKHRDIFNDNIWTCLKRHVYDSCVLRAMTFAADTRAPTTQAKNKLAAAQTKMERSMLNITYRDRKTNVWVREKTKVTDVIEQVRRRKWTWAGHVSRIRDN</sequence>
<dbReference type="AlphaFoldDB" id="A0AAD9K993"/>
<gene>
    <name evidence="1" type="ORF">NP493_1287g00007</name>
</gene>
<dbReference type="EMBL" id="JAODUO010001287">
    <property type="protein sequence ID" value="KAK2167159.1"/>
    <property type="molecule type" value="Genomic_DNA"/>
</dbReference>